<evidence type="ECO:0000256" key="1">
    <source>
        <dbReference type="ARBA" id="ARBA00006611"/>
    </source>
</evidence>
<dbReference type="Gene3D" id="3.30.450.90">
    <property type="match status" value="1"/>
</dbReference>
<dbReference type="PANTHER" id="PTHR30486:SF6">
    <property type="entry name" value="TYPE IV PILUS RETRACTATION ATPASE PILT"/>
    <property type="match status" value="1"/>
</dbReference>
<dbReference type="eggNOG" id="COG4962">
    <property type="taxonomic scope" value="Bacteria"/>
</dbReference>
<dbReference type="RefSeq" id="WP_004807956.1">
    <property type="nucleotide sequence ID" value="NZ_JH815217.1"/>
</dbReference>
<dbReference type="GO" id="GO:0004386">
    <property type="term" value="F:helicase activity"/>
    <property type="evidence" value="ECO:0007669"/>
    <property type="project" value="UniProtKB-KW"/>
</dbReference>
<dbReference type="PANTHER" id="PTHR30486">
    <property type="entry name" value="TWITCHING MOTILITY PROTEIN PILT"/>
    <property type="match status" value="1"/>
</dbReference>
<reference evidence="3 4" key="1">
    <citation type="submission" date="2012-07" db="EMBL/GenBank/DDBJ databases">
        <title>The Genome Sequence of Actinomyces neuii subsp. anitratus BVS029A5.</title>
        <authorList>
            <consortium name="The Broad Institute Genome Sequencing Platform"/>
            <person name="Earl A."/>
            <person name="Ward D."/>
            <person name="Feldgarden M."/>
            <person name="Gevers D."/>
            <person name="Saerens B."/>
            <person name="Vaneechoutte M."/>
            <person name="Walker B."/>
            <person name="Young S.K."/>
            <person name="Zeng Q."/>
            <person name="Gargeya S."/>
            <person name="Fitzgerald M."/>
            <person name="Haas B."/>
            <person name="Abouelleil A."/>
            <person name="Alvarado L."/>
            <person name="Arachchi H.M."/>
            <person name="Berlin A."/>
            <person name="Chapman S.B."/>
            <person name="Goldberg J."/>
            <person name="Griggs A."/>
            <person name="Gujja S."/>
            <person name="Hansen M."/>
            <person name="Howarth C."/>
            <person name="Imamovic A."/>
            <person name="Larimer J."/>
            <person name="McCowen C."/>
            <person name="Montmayeur A."/>
            <person name="Murphy C."/>
            <person name="Neiman D."/>
            <person name="Pearson M."/>
            <person name="Priest M."/>
            <person name="Roberts A."/>
            <person name="Saif S."/>
            <person name="Shea T."/>
            <person name="Sisk P."/>
            <person name="Sykes S."/>
            <person name="Wortman J."/>
            <person name="Nusbaum C."/>
            <person name="Birren B."/>
        </authorList>
    </citation>
    <scope>NUCLEOTIDE SEQUENCE [LARGE SCALE GENOMIC DNA]</scope>
    <source>
        <strain evidence="3 4">BVS029A5</strain>
    </source>
</reference>
<protein>
    <submittedName>
        <fullName evidence="3">Helicase/secretion neighborhood ATPase</fullName>
    </submittedName>
</protein>
<dbReference type="InterPro" id="IPR027417">
    <property type="entry name" value="P-loop_NTPase"/>
</dbReference>
<evidence type="ECO:0000313" key="3">
    <source>
        <dbReference type="EMBL" id="EJZ85195.1"/>
    </source>
</evidence>
<keyword evidence="3" id="KW-0378">Hydrolase</keyword>
<keyword evidence="3" id="KW-0347">Helicase</keyword>
<dbReference type="AlphaFoldDB" id="K0ZCK7"/>
<evidence type="ECO:0000259" key="2">
    <source>
        <dbReference type="Pfam" id="PF00437"/>
    </source>
</evidence>
<dbReference type="Proteomes" id="UP000006075">
    <property type="component" value="Unassembled WGS sequence"/>
</dbReference>
<keyword evidence="3" id="KW-0547">Nucleotide-binding</keyword>
<dbReference type="HOGENOM" id="CLU_005379_8_0_11"/>
<dbReference type="NCBIfam" id="TIGR03819">
    <property type="entry name" value="heli_sec_ATPase"/>
    <property type="match status" value="1"/>
</dbReference>
<comment type="similarity">
    <text evidence="1">Belongs to the GSP E family.</text>
</comment>
<dbReference type="Gene3D" id="3.40.50.300">
    <property type="entry name" value="P-loop containing nucleotide triphosphate hydrolases"/>
    <property type="match status" value="1"/>
</dbReference>
<dbReference type="GO" id="GO:0016887">
    <property type="term" value="F:ATP hydrolysis activity"/>
    <property type="evidence" value="ECO:0007669"/>
    <property type="project" value="InterPro"/>
</dbReference>
<accession>K0ZCK7</accession>
<dbReference type="SUPFAM" id="SSF52540">
    <property type="entry name" value="P-loop containing nucleoside triphosphate hydrolases"/>
    <property type="match status" value="1"/>
</dbReference>
<evidence type="ECO:0000313" key="4">
    <source>
        <dbReference type="Proteomes" id="UP000006075"/>
    </source>
</evidence>
<gene>
    <name evidence="3" type="ORF">HMPREF9240_01682</name>
</gene>
<dbReference type="CDD" id="cd01130">
    <property type="entry name" value="VirB11-like_ATPase"/>
    <property type="match status" value="1"/>
</dbReference>
<sequence length="373" mass="39765">MVQSNLLRKLVASGRPLPAAVAAVSQDAPVADELLARYRQAQALQGGLTPELEGLLSQEDVTDVLINGPESVWVDRGRGLQRARMYLGDGAQLRELAVRMAAACGQRLDDAAPILDGVLPSGTRVNALLPPLADQVTISLRTFRRHSFSLAELVDSGTVNAELASILAQAVQAKVSGLISGGTGTGKTTLLSALLGQVNHSERIVCIEEVGELRPRHPHVVHLTERKPNVEGVGGISLSALLRASLRMRPDRVVVGECRGEEVREMMSALNTGHEGGWATLHANGVREVPARLLALGAMASMSEAAVAAQAAAAFGAVIHLSRNRGSRWVSEIGVPHYDGGRLQVQRVLYVPTPGAELIREGQLPWQESETYM</sequence>
<dbReference type="InterPro" id="IPR001482">
    <property type="entry name" value="T2SS/T4SS_dom"/>
</dbReference>
<feature type="domain" description="Bacterial type II secretion system protein E" evidence="2">
    <location>
        <begin position="56"/>
        <end position="309"/>
    </location>
</feature>
<dbReference type="InterPro" id="IPR022399">
    <property type="entry name" value="TadA-like_ATPase"/>
</dbReference>
<dbReference type="OrthoDB" id="9810761at2"/>
<keyword evidence="3" id="KW-0067">ATP-binding</keyword>
<comment type="caution">
    <text evidence="3">The sequence shown here is derived from an EMBL/GenBank/DDBJ whole genome shotgun (WGS) entry which is preliminary data.</text>
</comment>
<dbReference type="InterPro" id="IPR050921">
    <property type="entry name" value="T4SS_GSP_E_ATPase"/>
</dbReference>
<dbReference type="Pfam" id="PF00437">
    <property type="entry name" value="T2SSE"/>
    <property type="match status" value="1"/>
</dbReference>
<name>K0ZCK7_9ACTO</name>
<dbReference type="EMBL" id="AGWP01000009">
    <property type="protein sequence ID" value="EJZ85195.1"/>
    <property type="molecule type" value="Genomic_DNA"/>
</dbReference>
<proteinExistence type="inferred from homology"/>
<organism evidence="3 4">
    <name type="scientific">Winkia neuii BV029A5</name>
    <dbReference type="NCBI Taxonomy" id="888439"/>
    <lineage>
        <taxon>Bacteria</taxon>
        <taxon>Bacillati</taxon>
        <taxon>Actinomycetota</taxon>
        <taxon>Actinomycetes</taxon>
        <taxon>Actinomycetales</taxon>
        <taxon>Actinomycetaceae</taxon>
        <taxon>Winkia</taxon>
    </lineage>
</organism>
<dbReference type="PATRIC" id="fig|888439.3.peg.1691"/>
<keyword evidence="4" id="KW-1185">Reference proteome</keyword>